<feature type="region of interest" description="Disordered" evidence="3">
    <location>
        <begin position="139"/>
        <end position="159"/>
    </location>
</feature>
<comment type="caution">
    <text evidence="5">The sequence shown here is derived from an EMBL/GenBank/DDBJ whole genome shotgun (WGS) entry which is preliminary data.</text>
</comment>
<feature type="transmembrane region" description="Helical" evidence="4">
    <location>
        <begin position="22"/>
        <end position="42"/>
    </location>
</feature>
<accession>A0AAX6EHE7</accession>
<feature type="coiled-coil region" evidence="2">
    <location>
        <begin position="163"/>
        <end position="246"/>
    </location>
</feature>
<dbReference type="GO" id="GO:0009707">
    <property type="term" value="C:chloroplast outer membrane"/>
    <property type="evidence" value="ECO:0007669"/>
    <property type="project" value="TreeGrafter"/>
</dbReference>
<organism evidence="5 6">
    <name type="scientific">Iris pallida</name>
    <name type="common">Sweet iris</name>
    <dbReference type="NCBI Taxonomy" id="29817"/>
    <lineage>
        <taxon>Eukaryota</taxon>
        <taxon>Viridiplantae</taxon>
        <taxon>Streptophyta</taxon>
        <taxon>Embryophyta</taxon>
        <taxon>Tracheophyta</taxon>
        <taxon>Spermatophyta</taxon>
        <taxon>Magnoliopsida</taxon>
        <taxon>Liliopsida</taxon>
        <taxon>Asparagales</taxon>
        <taxon>Iridaceae</taxon>
        <taxon>Iridoideae</taxon>
        <taxon>Irideae</taxon>
        <taxon>Iris</taxon>
    </lineage>
</organism>
<evidence type="ECO:0000313" key="6">
    <source>
        <dbReference type="Proteomes" id="UP001140949"/>
    </source>
</evidence>
<dbReference type="EMBL" id="JANAVB010036615">
    <property type="protein sequence ID" value="KAJ6803391.1"/>
    <property type="molecule type" value="Genomic_DNA"/>
</dbReference>
<keyword evidence="4" id="KW-1133">Transmembrane helix</keyword>
<keyword evidence="4" id="KW-0812">Transmembrane</keyword>
<feature type="region of interest" description="Disordered" evidence="3">
    <location>
        <begin position="44"/>
        <end position="98"/>
    </location>
</feature>
<keyword evidence="6" id="KW-1185">Reference proteome</keyword>
<keyword evidence="1 2" id="KW-0175">Coiled coil</keyword>
<name>A0AAX6EHE7_IRIPA</name>
<dbReference type="InterPro" id="IPR040265">
    <property type="entry name" value="CHUP1/IPGA1-like"/>
</dbReference>
<sequence length="259" mass="28812">MSSIAYLENSLHSWEKEGFGEFLFMLGRLGFLLAASVAAYAVKRPKTSRSKPSVLDTENGGASTTAEVVEAAREEQDGDSSMRKVENEEEEKEAEDVKTISSFINATLPSNAPPGDQLADDDDDEKLLPEFESLLLSGEMDDDFPMPENKYDVVEPSDDAPEVGRLRRLVKELEERQGRLEGELLVYYALEEDFTDLQKQLRKKTEEVEMLNTTIRSLREEAAAGAAAAAKELEVLRSKNEELQIQLDAGATSGWTTPW</sequence>
<evidence type="ECO:0000256" key="1">
    <source>
        <dbReference type="ARBA" id="ARBA00023054"/>
    </source>
</evidence>
<keyword evidence="4" id="KW-0472">Membrane</keyword>
<evidence type="ECO:0000256" key="3">
    <source>
        <dbReference type="SAM" id="MobiDB-lite"/>
    </source>
</evidence>
<dbReference type="GO" id="GO:0009902">
    <property type="term" value="P:chloroplast relocation"/>
    <property type="evidence" value="ECO:0007669"/>
    <property type="project" value="TreeGrafter"/>
</dbReference>
<evidence type="ECO:0000256" key="2">
    <source>
        <dbReference type="SAM" id="Coils"/>
    </source>
</evidence>
<reference evidence="5" key="1">
    <citation type="journal article" date="2023" name="GigaByte">
        <title>Genome assembly of the bearded iris, Iris pallida Lam.</title>
        <authorList>
            <person name="Bruccoleri R.E."/>
            <person name="Oakeley E.J."/>
            <person name="Faust A.M.E."/>
            <person name="Altorfer M."/>
            <person name="Dessus-Babus S."/>
            <person name="Burckhardt D."/>
            <person name="Oertli M."/>
            <person name="Naumann U."/>
            <person name="Petersen F."/>
            <person name="Wong J."/>
        </authorList>
    </citation>
    <scope>NUCLEOTIDE SEQUENCE</scope>
    <source>
        <strain evidence="5">GSM-AAB239-AS_SAM_17_03QT</strain>
    </source>
</reference>
<gene>
    <name evidence="5" type="ORF">M6B38_108255</name>
</gene>
<reference evidence="5" key="2">
    <citation type="submission" date="2023-04" db="EMBL/GenBank/DDBJ databases">
        <authorList>
            <person name="Bruccoleri R.E."/>
            <person name="Oakeley E.J."/>
            <person name="Faust A.-M."/>
            <person name="Dessus-Babus S."/>
            <person name="Altorfer M."/>
            <person name="Burckhardt D."/>
            <person name="Oertli M."/>
            <person name="Naumann U."/>
            <person name="Petersen F."/>
            <person name="Wong J."/>
        </authorList>
    </citation>
    <scope>NUCLEOTIDE SEQUENCE</scope>
    <source>
        <strain evidence="5">GSM-AAB239-AS_SAM_17_03QT</strain>
        <tissue evidence="5">Leaf</tissue>
    </source>
</reference>
<dbReference type="PANTHER" id="PTHR31342:SF7">
    <property type="entry name" value="PROTEIN CHUP1, CHLOROPLASTIC"/>
    <property type="match status" value="1"/>
</dbReference>
<dbReference type="Proteomes" id="UP001140949">
    <property type="component" value="Unassembled WGS sequence"/>
</dbReference>
<dbReference type="AlphaFoldDB" id="A0AAX6EHE7"/>
<dbReference type="PANTHER" id="PTHR31342">
    <property type="entry name" value="PROTEIN CHUP1, CHLOROPLASTIC"/>
    <property type="match status" value="1"/>
</dbReference>
<evidence type="ECO:0000313" key="5">
    <source>
        <dbReference type="EMBL" id="KAJ6803391.1"/>
    </source>
</evidence>
<proteinExistence type="predicted"/>
<feature type="compositionally biased region" description="Basic and acidic residues" evidence="3">
    <location>
        <begin position="70"/>
        <end position="86"/>
    </location>
</feature>
<evidence type="ECO:0000256" key="4">
    <source>
        <dbReference type="SAM" id="Phobius"/>
    </source>
</evidence>
<protein>
    <submittedName>
        <fullName evidence="5">Protein CHUP1, chloroplastic</fullName>
    </submittedName>
</protein>